<keyword evidence="1" id="KW-0812">Transmembrane</keyword>
<evidence type="ECO:0000313" key="2">
    <source>
        <dbReference type="EMBL" id="KKM81981.1"/>
    </source>
</evidence>
<gene>
    <name evidence="2" type="ORF">LCGC14_1324200</name>
</gene>
<dbReference type="AlphaFoldDB" id="A0A0F9L460"/>
<accession>A0A0F9L460</accession>
<protein>
    <submittedName>
        <fullName evidence="2">Uncharacterized protein</fullName>
    </submittedName>
</protein>
<proteinExistence type="predicted"/>
<comment type="caution">
    <text evidence="2">The sequence shown here is derived from an EMBL/GenBank/DDBJ whole genome shotgun (WGS) entry which is preliminary data.</text>
</comment>
<feature type="transmembrane region" description="Helical" evidence="1">
    <location>
        <begin position="16"/>
        <end position="37"/>
    </location>
</feature>
<sequence length="53" mass="5891">MTPLGRFYSGFLPDGLPTWLAMTLTYALAGLVLFYFAGISSDQIIYIDLQEAQ</sequence>
<dbReference type="EMBL" id="LAZR01007932">
    <property type="protein sequence ID" value="KKM81981.1"/>
    <property type="molecule type" value="Genomic_DNA"/>
</dbReference>
<name>A0A0F9L460_9ZZZZ</name>
<organism evidence="2">
    <name type="scientific">marine sediment metagenome</name>
    <dbReference type="NCBI Taxonomy" id="412755"/>
    <lineage>
        <taxon>unclassified sequences</taxon>
        <taxon>metagenomes</taxon>
        <taxon>ecological metagenomes</taxon>
    </lineage>
</organism>
<reference evidence="2" key="1">
    <citation type="journal article" date="2015" name="Nature">
        <title>Complex archaea that bridge the gap between prokaryotes and eukaryotes.</title>
        <authorList>
            <person name="Spang A."/>
            <person name="Saw J.H."/>
            <person name="Jorgensen S.L."/>
            <person name="Zaremba-Niedzwiedzka K."/>
            <person name="Martijn J."/>
            <person name="Lind A.E."/>
            <person name="van Eijk R."/>
            <person name="Schleper C."/>
            <person name="Guy L."/>
            <person name="Ettema T.J."/>
        </authorList>
    </citation>
    <scope>NUCLEOTIDE SEQUENCE</scope>
</reference>
<keyword evidence="1" id="KW-0472">Membrane</keyword>
<evidence type="ECO:0000256" key="1">
    <source>
        <dbReference type="SAM" id="Phobius"/>
    </source>
</evidence>
<keyword evidence="1" id="KW-1133">Transmembrane helix</keyword>